<name>A0A1V9ZHM9_ACHHY</name>
<dbReference type="AlphaFoldDB" id="A0A1V9ZHM9"/>
<dbReference type="SUPFAM" id="SSF56317">
    <property type="entry name" value="Carbon-nitrogen hydrolase"/>
    <property type="match status" value="1"/>
</dbReference>
<dbReference type="GO" id="GO:0008418">
    <property type="term" value="F:protein-N-terminal asparagine amidohydrolase activity"/>
    <property type="evidence" value="ECO:0007669"/>
    <property type="project" value="InterPro"/>
</dbReference>
<sequence length="278" mass="30838">MGQVKVAVVQFEPLIGELQRNMDHVAAMISKYTEGDAIDILMLCEMPFTGYCFKDRTEIEPFAELAGSGPTFEWCRAQATRLRCLVACGYVEQGATDCAPPPLYNSMMVLSPKGELVYNARKTFLYATDKPWATANPASFGSWYCPWLDRQLSFGICMDINPNDFTAPWEAYEFASSIVKAKSSLVLFSSAWNDFCPEETSNSALPTIQYWVNRLVPVIESLQSHDDGRNCYFICSNRTGIERGTSFVGGSCVLGLRGPSLLAMAGRFDETVLITTIP</sequence>
<dbReference type="Pfam" id="PF00795">
    <property type="entry name" value="CN_hydrolase"/>
    <property type="match status" value="1"/>
</dbReference>
<dbReference type="InterPro" id="IPR003010">
    <property type="entry name" value="C-N_Hydrolase"/>
</dbReference>
<dbReference type="Gene3D" id="3.60.110.10">
    <property type="entry name" value="Carbon-nitrogen hydrolase"/>
    <property type="match status" value="1"/>
</dbReference>
<accession>A0A1V9ZHM9</accession>
<gene>
    <name evidence="2" type="ORF">ACHHYP_10893</name>
</gene>
<dbReference type="GO" id="GO:0070773">
    <property type="term" value="F:protein-N-terminal glutamine amidohydrolase activity"/>
    <property type="evidence" value="ECO:0007669"/>
    <property type="project" value="InterPro"/>
</dbReference>
<dbReference type="EMBL" id="JNBR01000103">
    <property type="protein sequence ID" value="OQR97498.1"/>
    <property type="molecule type" value="Genomic_DNA"/>
</dbReference>
<evidence type="ECO:0000313" key="3">
    <source>
        <dbReference type="Proteomes" id="UP000243579"/>
    </source>
</evidence>
<proteinExistence type="predicted"/>
<dbReference type="PROSITE" id="PS50263">
    <property type="entry name" value="CN_HYDROLASE"/>
    <property type="match status" value="1"/>
</dbReference>
<dbReference type="GO" id="GO:0030163">
    <property type="term" value="P:protein catabolic process"/>
    <property type="evidence" value="ECO:0007669"/>
    <property type="project" value="TreeGrafter"/>
</dbReference>
<dbReference type="InterPro" id="IPR036526">
    <property type="entry name" value="C-N_Hydrolase_sf"/>
</dbReference>
<evidence type="ECO:0000259" key="1">
    <source>
        <dbReference type="PROSITE" id="PS50263"/>
    </source>
</evidence>
<comment type="caution">
    <text evidence="2">The sequence shown here is derived from an EMBL/GenBank/DDBJ whole genome shotgun (WGS) entry which is preliminary data.</text>
</comment>
<protein>
    <recommendedName>
        <fullName evidence="1">CN hydrolase domain-containing protein</fullName>
    </recommendedName>
</protein>
<dbReference type="Proteomes" id="UP000243579">
    <property type="component" value="Unassembled WGS sequence"/>
</dbReference>
<dbReference type="OrthoDB" id="201515at2759"/>
<evidence type="ECO:0000313" key="2">
    <source>
        <dbReference type="EMBL" id="OQR97498.1"/>
    </source>
</evidence>
<keyword evidence="3" id="KW-1185">Reference proteome</keyword>
<dbReference type="PANTHER" id="PTHR11750:SF26">
    <property type="entry name" value="PROTEIN N-TERMINAL AMIDASE"/>
    <property type="match status" value="1"/>
</dbReference>
<dbReference type="PANTHER" id="PTHR11750">
    <property type="entry name" value="PROTEIN N-TERMINAL AMIDASE"/>
    <property type="match status" value="1"/>
</dbReference>
<dbReference type="STRING" id="1202772.A0A1V9ZHM9"/>
<dbReference type="InterPro" id="IPR039703">
    <property type="entry name" value="Nta1"/>
</dbReference>
<organism evidence="2 3">
    <name type="scientific">Achlya hypogyna</name>
    <name type="common">Oomycete</name>
    <name type="synonym">Protoachlya hypogyna</name>
    <dbReference type="NCBI Taxonomy" id="1202772"/>
    <lineage>
        <taxon>Eukaryota</taxon>
        <taxon>Sar</taxon>
        <taxon>Stramenopiles</taxon>
        <taxon>Oomycota</taxon>
        <taxon>Saprolegniomycetes</taxon>
        <taxon>Saprolegniales</taxon>
        <taxon>Achlyaceae</taxon>
        <taxon>Achlya</taxon>
    </lineage>
</organism>
<feature type="domain" description="CN hydrolase" evidence="1">
    <location>
        <begin position="4"/>
        <end position="278"/>
    </location>
</feature>
<reference evidence="2 3" key="1">
    <citation type="journal article" date="2014" name="Genome Biol. Evol.">
        <title>The secreted proteins of Achlya hypogyna and Thraustotheca clavata identify the ancestral oomycete secretome and reveal gene acquisitions by horizontal gene transfer.</title>
        <authorList>
            <person name="Misner I."/>
            <person name="Blouin N."/>
            <person name="Leonard G."/>
            <person name="Richards T.A."/>
            <person name="Lane C.E."/>
        </authorList>
    </citation>
    <scope>NUCLEOTIDE SEQUENCE [LARGE SCALE GENOMIC DNA]</scope>
    <source>
        <strain evidence="2 3">ATCC 48635</strain>
    </source>
</reference>